<evidence type="ECO:0000313" key="7">
    <source>
        <dbReference type="EMBL" id="TFE82767.1"/>
    </source>
</evidence>
<name>A0A4Y8PQ56_9BACL</name>
<evidence type="ECO:0008006" key="9">
    <source>
        <dbReference type="Google" id="ProtNLM"/>
    </source>
</evidence>
<evidence type="ECO:0000256" key="4">
    <source>
        <dbReference type="ARBA" id="ARBA00022723"/>
    </source>
</evidence>
<reference evidence="7 8" key="1">
    <citation type="submission" date="2017-03" db="EMBL/GenBank/DDBJ databases">
        <title>Isolation of Levoglucosan Utilizing Bacteria.</title>
        <authorList>
            <person name="Arya A.S."/>
        </authorList>
    </citation>
    <scope>NUCLEOTIDE SEQUENCE [LARGE SCALE GENOMIC DNA]</scope>
    <source>
        <strain evidence="7 8">MEC069</strain>
    </source>
</reference>
<dbReference type="CDD" id="cd00385">
    <property type="entry name" value="Isoprenoid_Biosyn_C1"/>
    <property type="match status" value="1"/>
</dbReference>
<evidence type="ECO:0000256" key="6">
    <source>
        <dbReference type="RuleBase" id="RU004466"/>
    </source>
</evidence>
<dbReference type="InterPro" id="IPR000092">
    <property type="entry name" value="Polyprenyl_synt"/>
</dbReference>
<dbReference type="PANTHER" id="PTHR12001:SF69">
    <property type="entry name" value="ALL TRANS-POLYPRENYL-DIPHOSPHATE SYNTHASE PDSS1"/>
    <property type="match status" value="1"/>
</dbReference>
<dbReference type="Gene3D" id="1.10.600.10">
    <property type="entry name" value="Farnesyl Diphosphate Synthase"/>
    <property type="match status" value="1"/>
</dbReference>
<dbReference type="Pfam" id="PF00348">
    <property type="entry name" value="polyprenyl_synt"/>
    <property type="match status" value="1"/>
</dbReference>
<dbReference type="InterPro" id="IPR033965">
    <property type="entry name" value="ComQ"/>
</dbReference>
<dbReference type="GO" id="GO:0008299">
    <property type="term" value="P:isoprenoid biosynthetic process"/>
    <property type="evidence" value="ECO:0007669"/>
    <property type="project" value="InterPro"/>
</dbReference>
<dbReference type="SUPFAM" id="SSF48576">
    <property type="entry name" value="Terpenoid synthases"/>
    <property type="match status" value="1"/>
</dbReference>
<keyword evidence="8" id="KW-1185">Reference proteome</keyword>
<accession>A0A4Y8PQ56</accession>
<dbReference type="PANTHER" id="PTHR12001">
    <property type="entry name" value="GERANYLGERANYL PYROPHOSPHATE SYNTHASE"/>
    <property type="match status" value="1"/>
</dbReference>
<sequence length="313" mass="35732">MDKRLLEEMIKVIDRHFHVQELNHLLKACMDDKIQSKSIWGEITLTVHEMLEGSSPYIDKLAAYIELLMLASDMMDDLADQDNTSRPWMNISTPIALNAAAALLIAVTGECAELREQHPHLPLPANGDIHRMLTRAANGQHQDIRGQAIHSEEDYLALVLQKSAPLMQLAFYMGYSSVESCEDTTKLQLDQMAEYVAIAAQLHNDLHDLIQFDVKGDLFDKKRTFPILYLLDQCSEQHPVFYEYYEGKLSLERLKEMKEACLQAIVQSGCIEYTRVVQGLYVHEAEKIVEAIPGQPEGKRQFLQKVIAPYRKF</sequence>
<evidence type="ECO:0000256" key="1">
    <source>
        <dbReference type="ARBA" id="ARBA00001946"/>
    </source>
</evidence>
<gene>
    <name evidence="7" type="ORF">B5M42_24525</name>
</gene>
<evidence type="ECO:0000256" key="5">
    <source>
        <dbReference type="ARBA" id="ARBA00022842"/>
    </source>
</evidence>
<keyword evidence="5" id="KW-0460">Magnesium</keyword>
<keyword evidence="3 6" id="KW-0808">Transferase</keyword>
<proteinExistence type="inferred from homology"/>
<dbReference type="Proteomes" id="UP000298246">
    <property type="component" value="Unassembled WGS sequence"/>
</dbReference>
<comment type="similarity">
    <text evidence="2 6">Belongs to the FPP/GGPP synthase family.</text>
</comment>
<evidence type="ECO:0000256" key="3">
    <source>
        <dbReference type="ARBA" id="ARBA00022679"/>
    </source>
</evidence>
<comment type="cofactor">
    <cofactor evidence="1">
        <name>Mg(2+)</name>
        <dbReference type="ChEBI" id="CHEBI:18420"/>
    </cofactor>
</comment>
<evidence type="ECO:0000313" key="8">
    <source>
        <dbReference type="Proteomes" id="UP000298246"/>
    </source>
</evidence>
<organism evidence="7 8">
    <name type="scientific">Paenibacillus athensensis</name>
    <dbReference type="NCBI Taxonomy" id="1967502"/>
    <lineage>
        <taxon>Bacteria</taxon>
        <taxon>Bacillati</taxon>
        <taxon>Bacillota</taxon>
        <taxon>Bacilli</taxon>
        <taxon>Bacillales</taxon>
        <taxon>Paenibacillaceae</taxon>
        <taxon>Paenibacillus</taxon>
    </lineage>
</organism>
<dbReference type="SFLD" id="SFLDG01211">
    <property type="entry name" value="Competence_Regulatory_Protein"/>
    <property type="match status" value="1"/>
</dbReference>
<dbReference type="InterPro" id="IPR008949">
    <property type="entry name" value="Isoprenoid_synthase_dom_sf"/>
</dbReference>
<protein>
    <recommendedName>
        <fullName evidence="9">Polyprenyl synthetase</fullName>
    </recommendedName>
</protein>
<dbReference type="SFLD" id="SFLDS00005">
    <property type="entry name" value="Isoprenoid_Synthase_Type_I"/>
    <property type="match status" value="1"/>
</dbReference>
<dbReference type="RefSeq" id="WP_134757733.1">
    <property type="nucleotide sequence ID" value="NZ_MYFO02000018.1"/>
</dbReference>
<dbReference type="GO" id="GO:0046872">
    <property type="term" value="F:metal ion binding"/>
    <property type="evidence" value="ECO:0007669"/>
    <property type="project" value="UniProtKB-KW"/>
</dbReference>
<evidence type="ECO:0000256" key="2">
    <source>
        <dbReference type="ARBA" id="ARBA00006706"/>
    </source>
</evidence>
<comment type="caution">
    <text evidence="7">The sequence shown here is derived from an EMBL/GenBank/DDBJ whole genome shotgun (WGS) entry which is preliminary data.</text>
</comment>
<keyword evidence="4" id="KW-0479">Metal-binding</keyword>
<dbReference type="OrthoDB" id="1792811at2"/>
<dbReference type="EMBL" id="MYFO01000069">
    <property type="protein sequence ID" value="TFE82767.1"/>
    <property type="molecule type" value="Genomic_DNA"/>
</dbReference>
<dbReference type="GO" id="GO:0004659">
    <property type="term" value="F:prenyltransferase activity"/>
    <property type="evidence" value="ECO:0007669"/>
    <property type="project" value="InterPro"/>
</dbReference>
<dbReference type="AlphaFoldDB" id="A0A4Y8PQ56"/>